<dbReference type="Pfam" id="PF00415">
    <property type="entry name" value="RCC1"/>
    <property type="match status" value="1"/>
</dbReference>
<comment type="similarity">
    <text evidence="4">Belongs to the RING-Cys relay (RCR) family.</text>
</comment>
<feature type="compositionally biased region" description="Basic and acidic residues" evidence="15">
    <location>
        <begin position="109"/>
        <end position="128"/>
    </location>
</feature>
<feature type="compositionally biased region" description="Polar residues" evidence="15">
    <location>
        <begin position="2116"/>
        <end position="2128"/>
    </location>
</feature>
<feature type="domain" description="RING-type" evidence="16">
    <location>
        <begin position="3475"/>
        <end position="3525"/>
    </location>
</feature>
<keyword evidence="10" id="KW-0833">Ubl conjugation pathway</keyword>
<keyword evidence="9 13" id="KW-0863">Zinc-finger</keyword>
<dbReference type="Gene3D" id="2.60.120.260">
    <property type="entry name" value="Galactose-binding domain-like"/>
    <property type="match status" value="1"/>
</dbReference>
<evidence type="ECO:0000256" key="8">
    <source>
        <dbReference type="ARBA" id="ARBA00022737"/>
    </source>
</evidence>
<evidence type="ECO:0000256" key="15">
    <source>
        <dbReference type="SAM" id="MobiDB-lite"/>
    </source>
</evidence>
<dbReference type="FunFam" id="3.30.40.10:FF:000078">
    <property type="entry name" value="E3 ubiquitin-protein ligase MYCBP2 isoform X1"/>
    <property type="match status" value="1"/>
</dbReference>
<dbReference type="SMART" id="SM00184">
    <property type="entry name" value="RING"/>
    <property type="match status" value="1"/>
</dbReference>
<keyword evidence="8" id="KW-0677">Repeat</keyword>
<sequence>MSYFLREIVGQRAEVHPEDIPNSSRISHKLSNLMYKCAEYRCKNEILKIPSAEVPSFNDSEKFKNRLECLNSKFVVSAPSSFGCIAMAKAILARFGEFNIENSSQKSVDLDEAKTSKNHDAENEKSSKNTDQLVGASLSCVFEILQQLSRRDSELCVQALESLLSLIQTMPIECLKSENKWSVSSMMSVLKKLREEGGPAVCSKATSCLVSLAVASGEPEQLSSAIQSLICLQRRDRNSVDSTFDSIQIPENLRRLLLKIRRKAHQQHDGSSSWSSLKIEDHTVSCSFDLPILPDSSPDDTPDDDHRLFATLVCDGAYIYILNYVGLYKLGTGLEETIIGKLYAANQSLKATKNCMLYLCNGSLYLRRNLSSCICVVDTDSLQDIGEVILPPNANQYSYFSDGSSFFSSTLIANSTLMTVQLNDSFCPMNETTSKKSYRLTDVNFTSYGDTRIPHTLPRHLPSNLQSQAIDLHLAKDMAFIQARSGKIYYAGNGTRFGLHETGNTWMELVLPEPIVQISIGFENIMFRSGAGHSWIASVDDKKRNGRLKKLISSNRRKVVCVCSSGPMFGYVTENGKVFMGGVHNMRVNLQNNMLSGLENVHISTIALGKTHGVAVSRSGHLYTWGLNNLNQCGRVEQPSSINNSPRHSNQQICPIGDHIWVNDMPTICSQCGLCSARGVACGRVPRQKGTMCKCGTGESTCLRCGLCRPCGEITEPAAPGQPQHVQFSSSSQQRTNLMPARVMLSKGVHDVKVSFVSCGNFHTVLLASDRRVFTFGSNCHGQLGCGNTLSKTTVQQVQLPSDVVVVQVAAGANHTVLRTNDGSVYTFGAFAKGQLARQAGEKQGWNAMPERVPGYGAGYNAFAGWIGAEGDSTIIHSHTALLSSDDVSNAQIVASKNNIFIFPREIGKDYIVIKRKHNMFEHHTIGAAGLYTSWAMEPKYDMLWSYNAAEMRVHAFSIFKRQDNVTPGDLLETLQYQISPEFAVPLDSNSFTSSTNLGILLLSATFSANIIKNSNFWKDKSSDISGENNGPSEGYSVINRFEGTGGGWGYSAHSIEAIQFRTSKQVKLVGIGLYGGRGEYISKLKLYRLMGGDSDELYVEQITETDETMYDCGAHETATLLFSQPIIIQPNQWHVISAKVSGPSSDCGANGKTTVESDGVTFTFRNSVVSNNGTDVNVGQIPEFYYQLNSSSDAKENNEEINKQLTLSMSRLFSPSCFDNISSKGISDLLTVLEWSIQKLQTEDEESIEKHWTIERASFVALVTMRLLAKFINSIYKDDEKHDDEPSIDFANKLVQLHSLLLDFFNIDVTFADLEERYALSQCLSEAIKLFISLSHCFLGSKSLINAHLIAVMSKRTSYCGVLTAAVIGSIAKMNKISHQLIQNMTVIEDRYPLLTSLLTKHFNCEKETLASLTSFSNVMRFFYDRTFHYNISTIHNTPKLAEDIIVKICEELAVPEEDGVMGPIIHQTLARFRRRSVAPAWDMSDGSSDAIAFRVDTEGVRLHGFGVYLPVEHDCRQFIGEILMLSSEQSEKWTCLVKVTADISSDEKEVGSIRFPDYVLLSPGVTYALKITMPKVAKTFCGEGGIPQLRLINGAKINFTGCSLSQNGTTVQRGQLPFLLYSIFDQTNTVQISEDTIHDSFLLILRLLSNKLGTSISDGHLFECGRSLVSRISPYVMVFMERYPDKCIEVMATLEQLIPLISNMNGIAGSQESISSVLGEAQCRTIIIESPHPYKSNSTYSVVVGFNENIDFMCLRFSPNCETAQFDDQLTIYLGVDGHSYIPIEKCYGSHDWPAYPMMLPGNSLWFVLETSNPIDGASMEHMFGFHITVLGYSSIDDDTNLRIEQELVWLSANACRIITQLPVNPSSIEHLSTAEDDTHHLFEKHGNLLKKGLSLSHAPTLSELISKGQPAPAQSPDLQFLREFLSCHTSTAPGFLAKWLPIGSVVDPSKCQLALSHEEMSVGKAVTMKLSCRDQYDREVECSKLHVEVTAVIGYQNTNARNMTHENLPSALLIQQNPFQPLVQNHTRYMSICAMPAFANYSIEEIRLGFMKEDLIKDKIILKSRGQSVFSGTWTPSAAGNYRIECKVDGYDISHTYTVEVTERLRNDESSSRNRTPTTRGAQMTTSKSVVIPFSSDFSGIRMRLGTTLASTCAGIIPRGAIIEYNEEIENAEGKWIRLTDETAMLYGYPMGNGQVWCLSYHKQLRRVLIPLEERDQEKTVRLRRKEIEQSVDGSKHHSVSIDAAETYILAANDVLQVYSSPFLNAAIPGDILKGPCEILSNGWMTNRNGVWIKIHGQEKYILQKTLNDGLETSLSFSTNGNDEEEIVQIQEREKWNILPIALTPSVADCIRAVFAAFVWHEHLVKDLMAAAAYLKFHQNLHNIWQSCDIPVCSNAPAALQPIVKIWRDICEAVQTSVEQHLIMPPVSSKAVLLQDNPKTPTTNGGTCELCEEYFKVPITAHLRMAHPGCGNDCLGYGYNSNGKFTTGWSGECGAGGRGQSPWYLMCNNCRAQYLRKTKAGHHQERTRRWREFRFSTNALDARPEVIIKQNAMFLLDLNSRLQTGSNNSSANTSGWTINLFPTHSSNPSTIQKKADASIVKTSYMAQSLMKTACSSDPGPKHNFLISPPGGEQTSSLNRQGMTVIEPTEVLQSPSAALRTLFSNTNPSTSEILKRPVLAFCVEHHDLKRIRAACVQSIRRAVAFSHAFRVWNWLLRMVSSETSVADVLLQYLTSLTSYNRLAEYMYNSKKNSHILPHPWRLCFLAGPLASEMVCQLHALLHTISIILQSSGVDKRLQSLCFKAWTLQLTSQEQDLLILTCNILATVGGVLSDNSIGGFSTYNRLSDTGIKEMRDISNFVKITASSRQAMVICLTDESGETFWESGDEDKNRTRSLTINLDECAIGVLLSVFIDNVRDESYRVSTLQFKAIQPDGNKKELDNANLDNNFCGWVKCCISNVKQIQITLKGPSLSSRVRQLSVLGFTEKLDTTCTIPPSTSHHLFFNNTQLDAFGLFQAISSQAFSGELTEDDTLRERVIDLLFSQVQLFPLQNYVHNQVVNAMEKEVELLCTRVKRNYSYFCGLMELIVRICDSTGNLDNFGQRNSVLNSVSQIMIFAPVVVQRQCLNSLECIFGSFSPANVDSSKVIRNLLVAVGKVIQLQVRDKAAHTVVTVHLCSSVTNAPHNWRVDKPIDTDIGRQTALLIMNICDGSYGQEWKDTARKELSNGLLSLIYMPESSSCSEISAHNQSASIINSKRFWIAIASLALMKNKSWLDLSDRWKSEKERDQSKEEPITICENHDDGHTVAQVFCLNCDIALCKECFTVMHLHKKNRNHNVKNLTQPNIQHDINIHQGCARMKFLNYLILFHGEALNGMVEIAADSIFPSSSSTNITTSTLLAAASTCRFCGNFVPDSEQNLEGTCSHEDCIEYSKTACSNFHECGHFCGGISGEEDCLPCMQCQKSDTNQDADDVCVICFTERLGAAPCIKLGCDHVFHYHCVRKILERRWNGPRIVFRFLHCPLCIQQINHPGLMDLIDPILTIRQEVIEKAKMRLEYDGLLATPALVDQRSEFYNQPEEYALDRYMYVLCYKCKKVYFGGENRCQAAIDSSQYNPEELICGACSNSNGQQVCPRHGVEFLEYKCRFCCSIAVYFCFGTTHFCAPCHDDFQRLISFPKHLLPPCPVGPRAIPMEESATCPLKMKHPPTGEEFAMGCGICRNISTF</sequence>
<evidence type="ECO:0000256" key="4">
    <source>
        <dbReference type="ARBA" id="ARBA00005415"/>
    </source>
</evidence>
<evidence type="ECO:0000256" key="1">
    <source>
        <dbReference type="ARBA" id="ARBA00000333"/>
    </source>
</evidence>
<evidence type="ECO:0000256" key="13">
    <source>
        <dbReference type="PROSITE-ProRule" id="PRU00024"/>
    </source>
</evidence>
<dbReference type="InterPro" id="IPR004939">
    <property type="entry name" value="APC_su10/DOC_dom"/>
</dbReference>
<comment type="subcellular location">
    <subcellularLocation>
        <location evidence="2">Cell projection</location>
        <location evidence="2">Axon</location>
    </subcellularLocation>
</comment>
<feature type="domain" description="DOC" evidence="18">
    <location>
        <begin position="2834"/>
        <end position="3010"/>
    </location>
</feature>
<protein>
    <recommendedName>
        <fullName evidence="5">RCR-type E3 ubiquitin transferase</fullName>
        <ecNumber evidence="5">2.3.2.33</ecNumber>
    </recommendedName>
</protein>
<dbReference type="EC" id="2.3.2.33" evidence="5"/>
<evidence type="ECO:0000259" key="17">
    <source>
        <dbReference type="PROSITE" id="PS50119"/>
    </source>
</evidence>
<dbReference type="InterPro" id="IPR001841">
    <property type="entry name" value="Znf_RING"/>
</dbReference>
<dbReference type="PROSITE" id="PS50089">
    <property type="entry name" value="ZF_RING_2"/>
    <property type="match status" value="1"/>
</dbReference>
<dbReference type="CDD" id="cd16463">
    <property type="entry name" value="RING-H2_PHR"/>
    <property type="match status" value="1"/>
</dbReference>
<dbReference type="GO" id="GO:0061630">
    <property type="term" value="F:ubiquitin protein ligase activity"/>
    <property type="evidence" value="ECO:0007669"/>
    <property type="project" value="UniProtKB-EC"/>
</dbReference>
<feature type="region of interest" description="Disordered" evidence="15">
    <location>
        <begin position="109"/>
        <end position="130"/>
    </location>
</feature>
<accession>A0A9P1N4I8</accession>
<dbReference type="GO" id="GO:0007411">
    <property type="term" value="P:axon guidance"/>
    <property type="evidence" value="ECO:0007669"/>
    <property type="project" value="TreeGrafter"/>
</dbReference>
<dbReference type="Gene3D" id="2.60.120.820">
    <property type="entry name" value="PHR domain"/>
    <property type="match status" value="2"/>
</dbReference>
<dbReference type="OrthoDB" id="636773at2759"/>
<keyword evidence="11" id="KW-0862">Zinc</keyword>
<evidence type="ECO:0000256" key="6">
    <source>
        <dbReference type="ARBA" id="ARBA00022679"/>
    </source>
</evidence>
<organism evidence="19 20">
    <name type="scientific">Caenorhabditis angaria</name>
    <dbReference type="NCBI Taxonomy" id="860376"/>
    <lineage>
        <taxon>Eukaryota</taxon>
        <taxon>Metazoa</taxon>
        <taxon>Ecdysozoa</taxon>
        <taxon>Nematoda</taxon>
        <taxon>Chromadorea</taxon>
        <taxon>Rhabditida</taxon>
        <taxon>Rhabditina</taxon>
        <taxon>Rhabditomorpha</taxon>
        <taxon>Rhabditoidea</taxon>
        <taxon>Rhabditidae</taxon>
        <taxon>Peloderinae</taxon>
        <taxon>Caenorhabditis</taxon>
    </lineage>
</organism>
<feature type="repeat" description="RCC1" evidence="14">
    <location>
        <begin position="771"/>
        <end position="822"/>
    </location>
</feature>
<dbReference type="SMART" id="SM00336">
    <property type="entry name" value="BBOX"/>
    <property type="match status" value="1"/>
</dbReference>
<comment type="catalytic activity">
    <reaction evidence="1">
        <text>[E2 ubiquitin-conjugating enzyme]-S-ubiquitinyl-L-cysteine + [acceptor protein]-L-threonine = [E2 ubiquitin-conjugating enzyme]-L-cysteine + [acceptor protein]-3-O-ubiquitinyl-L-threonine.</text>
        <dbReference type="EC" id="2.3.2.33"/>
    </reaction>
</comment>
<dbReference type="PROSITE" id="PS51284">
    <property type="entry name" value="DOC"/>
    <property type="match status" value="1"/>
</dbReference>
<evidence type="ECO:0000256" key="10">
    <source>
        <dbReference type="ARBA" id="ARBA00022786"/>
    </source>
</evidence>
<dbReference type="PROSITE" id="PS00626">
    <property type="entry name" value="RCC1_2"/>
    <property type="match status" value="1"/>
</dbReference>
<dbReference type="GO" id="GO:0008582">
    <property type="term" value="P:regulation of synaptic assembly at neuromuscular junction"/>
    <property type="evidence" value="ECO:0007669"/>
    <property type="project" value="TreeGrafter"/>
</dbReference>
<dbReference type="CDD" id="cd19799">
    <property type="entry name" value="Bbox2_MYCBP2"/>
    <property type="match status" value="1"/>
</dbReference>
<feature type="domain" description="B box-type" evidence="17">
    <location>
        <begin position="3294"/>
        <end position="3342"/>
    </location>
</feature>
<dbReference type="Proteomes" id="UP001152747">
    <property type="component" value="Unassembled WGS sequence"/>
</dbReference>
<comment type="pathway">
    <text evidence="3">Protein modification; protein ubiquitination.</text>
</comment>
<keyword evidence="6" id="KW-0808">Transferase</keyword>
<dbReference type="Gene3D" id="2.130.10.30">
    <property type="entry name" value="Regulator of chromosome condensation 1/beta-lactamase-inhibitor protein II"/>
    <property type="match status" value="2"/>
</dbReference>
<dbReference type="Gene3D" id="3.30.40.10">
    <property type="entry name" value="Zinc/RING finger domain, C3HC4 (zinc finger)"/>
    <property type="match status" value="1"/>
</dbReference>
<dbReference type="SUPFAM" id="SSF50985">
    <property type="entry name" value="RCC1/BLIP-II"/>
    <property type="match status" value="1"/>
</dbReference>
<dbReference type="SMART" id="SM01337">
    <property type="entry name" value="APC10"/>
    <property type="match status" value="1"/>
</dbReference>
<dbReference type="PANTHER" id="PTHR45943:SF1">
    <property type="entry name" value="E3 UBIQUITIN-PROTEIN LIGASE MYCBP2"/>
    <property type="match status" value="1"/>
</dbReference>
<dbReference type="PANTHER" id="PTHR45943">
    <property type="entry name" value="E3 UBIQUITIN-PROTEIN LIGASE MYCBP2"/>
    <property type="match status" value="1"/>
</dbReference>
<dbReference type="GO" id="GO:0005634">
    <property type="term" value="C:nucleus"/>
    <property type="evidence" value="ECO:0007669"/>
    <property type="project" value="TreeGrafter"/>
</dbReference>
<evidence type="ECO:0000313" key="19">
    <source>
        <dbReference type="EMBL" id="CAI5450818.1"/>
    </source>
</evidence>
<evidence type="ECO:0000256" key="5">
    <source>
        <dbReference type="ARBA" id="ARBA00012249"/>
    </source>
</evidence>
<dbReference type="InterPro" id="IPR000315">
    <property type="entry name" value="Znf_B-box"/>
</dbReference>
<reference evidence="19" key="1">
    <citation type="submission" date="2022-11" db="EMBL/GenBank/DDBJ databases">
        <authorList>
            <person name="Kikuchi T."/>
        </authorList>
    </citation>
    <scope>NUCLEOTIDE SEQUENCE</scope>
    <source>
        <strain evidence="19">PS1010</strain>
    </source>
</reference>
<comment type="caution">
    <text evidence="19">The sequence shown here is derived from an EMBL/GenBank/DDBJ whole genome shotgun (WGS) entry which is preliminary data.</text>
</comment>
<evidence type="ECO:0000256" key="7">
    <source>
        <dbReference type="ARBA" id="ARBA00022723"/>
    </source>
</evidence>
<keyword evidence="12" id="KW-0966">Cell projection</keyword>
<evidence type="ECO:0000259" key="16">
    <source>
        <dbReference type="PROSITE" id="PS50089"/>
    </source>
</evidence>
<evidence type="ECO:0000256" key="11">
    <source>
        <dbReference type="ARBA" id="ARBA00022833"/>
    </source>
</evidence>
<evidence type="ECO:0000256" key="9">
    <source>
        <dbReference type="ARBA" id="ARBA00022771"/>
    </source>
</evidence>
<dbReference type="Pfam" id="PF03256">
    <property type="entry name" value="ANAPC10"/>
    <property type="match status" value="1"/>
</dbReference>
<dbReference type="Pfam" id="PF08005">
    <property type="entry name" value="PHR"/>
    <property type="match status" value="2"/>
</dbReference>
<proteinExistence type="inferred from homology"/>
<dbReference type="SUPFAM" id="SSF57850">
    <property type="entry name" value="RING/U-box"/>
    <property type="match status" value="1"/>
</dbReference>
<dbReference type="GO" id="GO:0008270">
    <property type="term" value="F:zinc ion binding"/>
    <property type="evidence" value="ECO:0007669"/>
    <property type="project" value="UniProtKB-KW"/>
</dbReference>
<evidence type="ECO:0000256" key="2">
    <source>
        <dbReference type="ARBA" id="ARBA00004489"/>
    </source>
</evidence>
<evidence type="ECO:0000259" key="18">
    <source>
        <dbReference type="PROSITE" id="PS51284"/>
    </source>
</evidence>
<dbReference type="SUPFAM" id="SSF49785">
    <property type="entry name" value="Galactose-binding domain-like"/>
    <property type="match status" value="1"/>
</dbReference>
<dbReference type="EMBL" id="CANHGI010000005">
    <property type="protein sequence ID" value="CAI5450818.1"/>
    <property type="molecule type" value="Genomic_DNA"/>
</dbReference>
<dbReference type="InterPro" id="IPR008979">
    <property type="entry name" value="Galactose-bd-like_sf"/>
</dbReference>
<gene>
    <name evidence="19" type="ORF">CAMP_LOCUS13455</name>
</gene>
<keyword evidence="7" id="KW-0479">Metal-binding</keyword>
<dbReference type="InterPro" id="IPR012983">
    <property type="entry name" value="PHR"/>
</dbReference>
<dbReference type="InterPro" id="IPR009091">
    <property type="entry name" value="RCC1/BLIP-II"/>
</dbReference>
<dbReference type="PROSITE" id="PS50119">
    <property type="entry name" value="ZF_BBOX"/>
    <property type="match status" value="1"/>
</dbReference>
<dbReference type="GO" id="GO:0030424">
    <property type="term" value="C:axon"/>
    <property type="evidence" value="ECO:0007669"/>
    <property type="project" value="UniProtKB-SubCell"/>
</dbReference>
<dbReference type="InterPro" id="IPR000408">
    <property type="entry name" value="Reg_chr_condens"/>
</dbReference>
<feature type="region of interest" description="Disordered" evidence="15">
    <location>
        <begin position="2108"/>
        <end position="2128"/>
    </location>
</feature>
<keyword evidence="20" id="KW-1185">Reference proteome</keyword>
<evidence type="ECO:0000313" key="20">
    <source>
        <dbReference type="Proteomes" id="UP001152747"/>
    </source>
</evidence>
<dbReference type="GO" id="GO:0099174">
    <property type="term" value="P:regulation of presynapse organization"/>
    <property type="evidence" value="ECO:0007669"/>
    <property type="project" value="UniProtKB-ARBA"/>
</dbReference>
<name>A0A9P1N4I8_9PELO</name>
<dbReference type="InterPro" id="IPR013083">
    <property type="entry name" value="Znf_RING/FYVE/PHD"/>
</dbReference>
<dbReference type="GO" id="GO:0005886">
    <property type="term" value="C:plasma membrane"/>
    <property type="evidence" value="ECO:0007669"/>
    <property type="project" value="TreeGrafter"/>
</dbReference>
<dbReference type="InterPro" id="IPR038648">
    <property type="entry name" value="PHR_sf"/>
</dbReference>
<evidence type="ECO:0000256" key="14">
    <source>
        <dbReference type="PROSITE-ProRule" id="PRU00235"/>
    </source>
</evidence>
<evidence type="ECO:0000256" key="3">
    <source>
        <dbReference type="ARBA" id="ARBA00004906"/>
    </source>
</evidence>
<dbReference type="PROSITE" id="PS50012">
    <property type="entry name" value="RCC1_3"/>
    <property type="match status" value="1"/>
</dbReference>
<evidence type="ECO:0000256" key="12">
    <source>
        <dbReference type="ARBA" id="ARBA00023273"/>
    </source>
</evidence>